<dbReference type="EMBL" id="SSOB01000026">
    <property type="protein sequence ID" value="THF76278.1"/>
    <property type="molecule type" value="Genomic_DNA"/>
</dbReference>
<evidence type="ECO:0000313" key="2">
    <source>
        <dbReference type="Proteomes" id="UP000310636"/>
    </source>
</evidence>
<dbReference type="AlphaFoldDB" id="A0A4S4BN55"/>
<dbReference type="OrthoDB" id="3229063at2"/>
<sequence length="199" mass="23236">MFAYGDEWFFYCESESEEEELTPDSLFAEASEWLAAWPGGAGGGALGERAGGEREETRGVRHWAPMTDIFHYQRPVSREHWQRRNPERTPFGRMAVLKPEEIASYVYYHYQYQEERPGDGDKYGIIGLHENVLFFYSELPATVEPAPYEGKLKTKLRPDDWQAVMDPHFVLWEGAKPEERVWRRLTLVLETRGEEGRRS</sequence>
<reference evidence="1 2" key="1">
    <citation type="submission" date="2019-04" db="EMBL/GenBank/DDBJ databases">
        <title>Cohnella sp. nov. isolated from preserved vegetables.</title>
        <authorList>
            <person name="Lin S.-Y."/>
            <person name="Hung M.-H."/>
            <person name="Young C.-C."/>
        </authorList>
    </citation>
    <scope>NUCLEOTIDE SEQUENCE [LARGE SCALE GENOMIC DNA]</scope>
    <source>
        <strain evidence="1 2">CC-MHH1044</strain>
    </source>
</reference>
<evidence type="ECO:0000313" key="1">
    <source>
        <dbReference type="EMBL" id="THF76278.1"/>
    </source>
</evidence>
<name>A0A4S4BN55_9BACL</name>
<accession>A0A4S4BN55</accession>
<dbReference type="Proteomes" id="UP000310636">
    <property type="component" value="Unassembled WGS sequence"/>
</dbReference>
<gene>
    <name evidence="1" type="ORF">E6C55_19470</name>
</gene>
<keyword evidence="2" id="KW-1185">Reference proteome</keyword>
<comment type="caution">
    <text evidence="1">The sequence shown here is derived from an EMBL/GenBank/DDBJ whole genome shotgun (WGS) entry which is preliminary data.</text>
</comment>
<proteinExistence type="predicted"/>
<protein>
    <submittedName>
        <fullName evidence="1">Uncharacterized protein</fullName>
    </submittedName>
</protein>
<organism evidence="1 2">
    <name type="scientific">Cohnella fermenti</name>
    <dbReference type="NCBI Taxonomy" id="2565925"/>
    <lineage>
        <taxon>Bacteria</taxon>
        <taxon>Bacillati</taxon>
        <taxon>Bacillota</taxon>
        <taxon>Bacilli</taxon>
        <taxon>Bacillales</taxon>
        <taxon>Paenibacillaceae</taxon>
        <taxon>Cohnella</taxon>
    </lineage>
</organism>